<comment type="caution">
    <text evidence="7">The sequence shown here is derived from an EMBL/GenBank/DDBJ whole genome shotgun (WGS) entry which is preliminary data.</text>
</comment>
<dbReference type="Gene3D" id="3.40.50.2300">
    <property type="match status" value="1"/>
</dbReference>
<feature type="active site" description="Nucleophile" evidence="5">
    <location>
        <position position="13"/>
    </location>
</feature>
<evidence type="ECO:0000256" key="1">
    <source>
        <dbReference type="ARBA" id="ARBA00011063"/>
    </source>
</evidence>
<dbReference type="Proteomes" id="UP000033664">
    <property type="component" value="Unassembled WGS sequence"/>
</dbReference>
<dbReference type="PANTHER" id="PTHR11717">
    <property type="entry name" value="LOW MOLECULAR WEIGHT PROTEIN TYROSINE PHOSPHATASE"/>
    <property type="match status" value="1"/>
</dbReference>
<accession>A0A0F4PKI7</accession>
<dbReference type="PATRIC" id="fig|151081.8.peg.2859"/>
<dbReference type="EMBL" id="JXXZ01000006">
    <property type="protein sequence ID" value="KJZ00418.1"/>
    <property type="molecule type" value="Genomic_DNA"/>
</dbReference>
<dbReference type="eggNOG" id="COG0394">
    <property type="taxonomic scope" value="Bacteria"/>
</dbReference>
<dbReference type="PRINTS" id="PR00719">
    <property type="entry name" value="LMWPTPASE"/>
</dbReference>
<dbReference type="EC" id="3.1.3.48" evidence="2"/>
<dbReference type="SUPFAM" id="SSF52788">
    <property type="entry name" value="Phosphotyrosine protein phosphatases I"/>
    <property type="match status" value="1"/>
</dbReference>
<organism evidence="7 8">
    <name type="scientific">Pseudoalteromonas ruthenica</name>
    <dbReference type="NCBI Taxonomy" id="151081"/>
    <lineage>
        <taxon>Bacteria</taxon>
        <taxon>Pseudomonadati</taxon>
        <taxon>Pseudomonadota</taxon>
        <taxon>Gammaproteobacteria</taxon>
        <taxon>Alteromonadales</taxon>
        <taxon>Pseudoalteromonadaceae</taxon>
        <taxon>Pseudoalteromonas</taxon>
    </lineage>
</organism>
<keyword evidence="3" id="KW-0378">Hydrolase</keyword>
<keyword evidence="8" id="KW-1185">Reference proteome</keyword>
<gene>
    <name evidence="7" type="ORF">TW72_06930</name>
</gene>
<evidence type="ECO:0000256" key="4">
    <source>
        <dbReference type="ARBA" id="ARBA00022912"/>
    </source>
</evidence>
<evidence type="ECO:0000259" key="6">
    <source>
        <dbReference type="SMART" id="SM00226"/>
    </source>
</evidence>
<dbReference type="CDD" id="cd16343">
    <property type="entry name" value="LMWPTP"/>
    <property type="match status" value="1"/>
</dbReference>
<feature type="domain" description="Phosphotyrosine protein phosphatase I" evidence="6">
    <location>
        <begin position="1"/>
        <end position="149"/>
    </location>
</feature>
<protein>
    <recommendedName>
        <fullName evidence="2">protein-tyrosine-phosphatase</fullName>
        <ecNumber evidence="2">3.1.3.48</ecNumber>
    </recommendedName>
</protein>
<name>A0A0F4PKI7_9GAMM</name>
<evidence type="ECO:0000256" key="2">
    <source>
        <dbReference type="ARBA" id="ARBA00013064"/>
    </source>
</evidence>
<sequence length="154" mass="17257">MKIMFVCLGNICRSPTAHGIAIKLIRDSQLNQVTVTSSGTASYHVGSPPDKRATEYALSKGVDLSVLRAQQLQKADFYEQDLILVMDQSNYENALALRPADATAKIEKLLWYYPNCPFEDVPDPYYGENEGFAQVFHLCEVAITHLLEDISKTR</sequence>
<dbReference type="GO" id="GO:0004725">
    <property type="term" value="F:protein tyrosine phosphatase activity"/>
    <property type="evidence" value="ECO:0007669"/>
    <property type="project" value="UniProtKB-EC"/>
</dbReference>
<dbReference type="InterPro" id="IPR036196">
    <property type="entry name" value="Ptyr_pPase_sf"/>
</dbReference>
<dbReference type="AlphaFoldDB" id="A0A0F4PKI7"/>
<dbReference type="InterPro" id="IPR017867">
    <property type="entry name" value="Tyr_phospatase_low_mol_wt"/>
</dbReference>
<evidence type="ECO:0000256" key="3">
    <source>
        <dbReference type="ARBA" id="ARBA00022801"/>
    </source>
</evidence>
<reference evidence="7 8" key="1">
    <citation type="journal article" date="2015" name="BMC Genomics">
        <title>Genome mining reveals unlocked bioactive potential of marine Gram-negative bacteria.</title>
        <authorList>
            <person name="Machado H."/>
            <person name="Sonnenschein E.C."/>
            <person name="Melchiorsen J."/>
            <person name="Gram L."/>
        </authorList>
    </citation>
    <scope>NUCLEOTIDE SEQUENCE [LARGE SCALE GENOMIC DNA]</scope>
    <source>
        <strain evidence="7 8">S3137</strain>
    </source>
</reference>
<comment type="similarity">
    <text evidence="1">Belongs to the low molecular weight phosphotyrosine protein phosphatase family.</text>
</comment>
<dbReference type="Pfam" id="PF01451">
    <property type="entry name" value="LMWPc"/>
    <property type="match status" value="1"/>
</dbReference>
<keyword evidence="4" id="KW-0904">Protein phosphatase</keyword>
<dbReference type="SMART" id="SM00226">
    <property type="entry name" value="LMWPc"/>
    <property type="match status" value="1"/>
</dbReference>
<evidence type="ECO:0000313" key="7">
    <source>
        <dbReference type="EMBL" id="KJZ00418.1"/>
    </source>
</evidence>
<feature type="active site" description="Nucleophile" evidence="5">
    <location>
        <position position="7"/>
    </location>
</feature>
<evidence type="ECO:0000313" key="8">
    <source>
        <dbReference type="Proteomes" id="UP000033664"/>
    </source>
</evidence>
<dbReference type="InterPro" id="IPR050438">
    <property type="entry name" value="LMW_PTPase"/>
</dbReference>
<dbReference type="PANTHER" id="PTHR11717:SF7">
    <property type="entry name" value="LOW MOLECULAR WEIGHT PHOSPHOTYROSINE PROTEIN PHOSPHATASE"/>
    <property type="match status" value="1"/>
</dbReference>
<dbReference type="GeneID" id="58228216"/>
<dbReference type="RefSeq" id="WP_045980014.1">
    <property type="nucleotide sequence ID" value="NZ_JXXY01000015.1"/>
</dbReference>
<evidence type="ECO:0000256" key="5">
    <source>
        <dbReference type="PIRSR" id="PIRSR617867-1"/>
    </source>
</evidence>
<dbReference type="OrthoDB" id="9784339at2"/>
<proteinExistence type="inferred from homology"/>
<feature type="active site" description="Proton donor" evidence="5">
    <location>
        <position position="123"/>
    </location>
</feature>
<dbReference type="InterPro" id="IPR023485">
    <property type="entry name" value="Ptyr_pPase"/>
</dbReference>